<feature type="disulfide bond" evidence="17">
    <location>
        <begin position="437"/>
        <end position="446"/>
    </location>
</feature>
<dbReference type="OrthoDB" id="10009301at2759"/>
<evidence type="ECO:0000256" key="13">
    <source>
        <dbReference type="ARBA" id="ARBA00023136"/>
    </source>
</evidence>
<evidence type="ECO:0000256" key="7">
    <source>
        <dbReference type="ARBA" id="ARBA00022723"/>
    </source>
</evidence>
<feature type="domain" description="CUB" evidence="19">
    <location>
        <begin position="731"/>
        <end position="845"/>
    </location>
</feature>
<reference evidence="22" key="2">
    <citation type="submission" date="2020-05" db="UniProtKB">
        <authorList>
            <consortium name="EnsemblMetazoa"/>
        </authorList>
    </citation>
    <scope>IDENTIFICATION</scope>
</reference>
<evidence type="ECO:0000256" key="8">
    <source>
        <dbReference type="ARBA" id="ARBA00022729"/>
    </source>
</evidence>
<name>A0A084VZ86_ANOSI</name>
<dbReference type="Pfam" id="PF00008">
    <property type="entry name" value="EGF"/>
    <property type="match status" value="2"/>
</dbReference>
<evidence type="ECO:0000256" key="9">
    <source>
        <dbReference type="ARBA" id="ARBA00022737"/>
    </source>
</evidence>
<dbReference type="Pfam" id="PF00431">
    <property type="entry name" value="CUB"/>
    <property type="match status" value="26"/>
</dbReference>
<feature type="chain" id="PRO_5001784310" evidence="18">
    <location>
        <begin position="22"/>
        <end position="3750"/>
    </location>
</feature>
<dbReference type="Pfam" id="PF07645">
    <property type="entry name" value="EGF_CA"/>
    <property type="match status" value="3"/>
</dbReference>
<evidence type="ECO:0000256" key="2">
    <source>
        <dbReference type="ARBA" id="ARBA00004202"/>
    </source>
</evidence>
<feature type="domain" description="CUB" evidence="19">
    <location>
        <begin position="3505"/>
        <end position="3612"/>
    </location>
</feature>
<dbReference type="STRING" id="74873.A0A084VZ86"/>
<dbReference type="Proteomes" id="UP000030765">
    <property type="component" value="Unassembled WGS sequence"/>
</dbReference>
<sequence length="3750" mass="414571">MWLKPYWALLALVGLFDNAFCGFEDQAKILATNGHITFESAQDKNITFHLKGNGHLNIGGICVDHMMQTLSKMIDGRPGDSQAFLPGGNVADQIQLLATYVSGPFGLIKRVEALEKDSSNRSSSQTPRVGALARRVRNVETKLATLMTTLQTNRCSSGPCQNGGTCISTYDSFFCLCPSSWDGPTCTADVNECAHFAGTDLGCQNGATCKNTHGGYTCMCPDGYRGIHCTTRAQDCSTAGSDLCGHGTCVQSKDGYRCICDQGWKTNGLSPACTVDVDECSESRPHCSKDPEVSCINLPGSFVCGACPAGYTGNGFYCVDINECETNNGGCSTSPSVPCINTRGSYQCGSCPPGYTGDGRTCLGQGTRCTPGLCHPMARCVDYGSAVPNCICMPGYIGSGFGPSGCYRASLNPCASGPCRNGGTCLKIDAQNYSCTCPPGTNPPNCIRTQSPCEPNPCMNGGTCTPFLNRVMCRCQTGYTGPRCQTNVRTCGGIRYQLSGTLRYPELNGTYNHNARCAWLLKTNDTQVLNVTFTMFNLENPVSNGECKYDWLQIHDGRTSAAQIIGRFCGNTLPHGGNFLSTHNMLYLWFRSDNSTAHEGFELKWESIDPVCGGTVNAVSHGIITSPGTPGNYPPNRDCKWYLQAPQGRRLQFTFFTMKIESHENCNFDFVQITDGVEDEGTLLAKYCNTTHPEPLVTPSNRATVYFHSDENGNDAGFQISYSVVEGVPGCGGTYTAREGTISSPLSQTDNLYPNNMNCEYLIKLPAESRVEIRFNKFVLEQSDGCKFDYLEIFDGRNTGAPSLGKFCGDRIPPQYTSTGNTLLLKFHTDWSAPHPGFSLTYKIKCGGTFTEPGTEIKSPSYPQMYSADQLCDYIIHAPLGQAIAFDFLDFEIERNSYPSCELDYVELYDGLVPSNTTLLGRYCSTKVPPRTISSKNIMLVRFVSDGSVGGRGFKGNFTFFNVSCGGVLTKEDIIIRSPAIAETGKYQHDSRCEWIIVAPAGHAVQLTWNSFELEPSANCMYDYVQIFDNSSMAHSVVGRYCGSEKPPSITSSGSVLTIRFVTDSSSSRDGFSLAFTFIDVEKTCGGNYFATSGIIRSPGWPKNYLSNKVCEWIITVPMGQQIMLVVRNFTMEKHKTCRFDGLTIRNGGTAASPLIGNFCGDDNFNGTISFSHQLYLRFYSDGSRNYPGFQIEWDSATTGCGGVLTSPRGSIISPNYPQPYGHNSICVWRISTSLGSAIHIVFTDLDMESHKNCQYDYLDIYDGFDVSGRKLGRFCTSDTDPIMLNTESNHAYIRMRTDDTNHRRGFHLKYNILCKRNITGYGGFIESPNFPNEYSSSMDCRWTITVPKGNRINLEFSHFDFESIGQMQNAENSSQRCPFDYLELQEMGTGDMPITRRYCAVKPKPMVSLGRTLDLIFHTDASGEQMGFRAEWSINGCGGDLTKPSGVLSSPNYPNPYPKETECHWTITTEPETVINLVVEDFHMEMGDDCRFDGLHVATDANFSNPLATLCHEQKEPVNIVSNSNQLFLKFFSDTSFTHKGFRARYTTVNQKCGGRIINHEGYISSPNYPSNYPSNASCSWIVRTDPSHTLQFSLKDWAIHKSDNCTGDSLRVYDGNVRAIDKLLLTVCGSESNITTVSTTGNELLVTFQSDGMYEAKGFQASYQTNCGSRIMVTTPGSITLNKAHKMSSDNCTWVLVAPVETQRITLTIVHLNVFDMQSEEGECYATVTVYEGETADGPIRFEGCGHKIPPAIVSRGNALTVLISSEDLYLQKIDNLFIDMTYTTLENACGGRLTALAGEFASPNYPDSYPLNVECIWELSASPGNKMSLFVKEMDIQSSDDCNGDYLEIRERNGGGPLLGDFCGNEIPKNLTEASSFWIKFRSNDVGVAKGFLAEYSYDTLSEISGSSGTVTSPMFPKRYTQTENIGWRITVDIGSVIAIKFNNFAIDRQAMETFMCEGTLIVGHIPCGLTKPDPVVSTTNVVYILLDHSDVSDSSTFSLSWQQKASEPEESSSGESDENFCGGHATIVLNGTDQVYNLSSPGYPNGYQTGLNCSWILQSAIATYHPLLDFSFIDLDETSDCLADYVEVFSSTDLLTWKSFGRICTYSLRMKRKYDGMPYLKVEFRSDYYLNRTGFIGTVSLRCGGLLTDPNGVITQPNVTALPGANGLPFRWDSMNECFWNISVRAGRTIEFQFEHLNISVPGTSTLNREGYVEIRNGIDQYSPLLGRYNGVELPSSIQTSSNRAFVRYIPNRMSGPNVFRLLYREVGIECGGTTVLRSQYNSTVVLSPNHPDVPAPHSECFWSFLAPAGELLQAQFDAGINLFVRSGNCKEEYVALREGLTEAAPELANSCTADLTKRIVTKTNALSLKYFNNRAETHGKFKLQVSLVQCGGAVRGPRGTITSKNYPQPGGYPSATVCEYFIQEGMHGTLSFTFADLHLPTSVNCSVNDNLKIYTLFPGPNATAVEVGTFCGATIPTQPIVSLLPSVKIVFTTFKANAVWRGFRLNYALNYSRCSHAFVAESGEITSPGYGQDLQTASFCEWRITVPAGRRVKIEFLDLDIERSGVPFWHHRLSFFDGMSYNARIKVITSATSSADVGPIYSSDNIMLVQYLARPTSGKRGFRLRFTSDQSTLCDGDLNGSEGSIESPTNVTTVVCTYRRTQGSLSNDPLKPNLGTLVMNFREVTAGPYNRVCIEISHRAMAAFTGSLILKRFCQNATQQMVLSPFHDTSVAIVQNSVMFPLSFKMDYRVNQCGGGFATVGNISRPQGTFGDKPLHCAWSVSYPDQTLIEINFTRFDPQLPCETEYLTVYNGPTPLSPMLGRFCKENLPKPGWTIATQKHLLFVEYHTTTYSKSGDFELRLSSKTFGCGGTLHQGSNRFSAPLEKGKYRPNQECVWLLRANPGQHIGVSFVERFNLEKSPNCTKDYVELFDRRGDEWVSLGRVCGKETPPTFNSTDTEMKVVFRTDASIESDGFTINWEANCGGIFYASQETKVMVSPNYPDKYNNMQTCNYTFLANSTDGGIVFNFLDFELEDTLITSTCAYDNVTVYRKLEFAEPLTWDKMATYCLKSPPGRFRVQDRAAIIFKTDRYIQARGFKFEYRLDSCGGNITNTSVIRSPERMPPDGSYRPAITCRWYIKIPAGQKVTVRFETLEIEHTESCYFDQVEVYRGLEATQDHRLALLCGNLTAQAPPIAITGSHGLVVFKTESFSSTVATMSALILYTPACDKQYKLDERSPSAKLTLVGNDNARVMDCEITYEAPSGYTLQISFSQFHVGTARNVTDCSDNFVELRDGASVFSQLIGRFCGNDPVATQSTFGSALHLRYKTDSMLQGTLFDANVSIVPSLCGAMKHNLTGGAVVTLHTPNYGEQKRYPPNTKCLWELEVAAGKQIEIQFTQMDLQPFDDQKKQCMDSLSIQDAAMKSVIYEGLGSTVIFNGRSAIKTSFYQGSRYPNGNHIYCGTGKLPGTYVSITNRVYIKFESDSTIESRGVELRVHQSSRCLQNYTALQGRLQQSEVSKDTACTISIEVPQNYTIALYFNIFFLYNVECAKHAIKAYDGPGEDRLIGEYCNFVTPNPIFTLTNVLRLVIPAIDREFVSLSLDATYVATDQGRGCGGELFSYGGIFTSPLYPNNNRTRMECLWTVRVPTNLVVALRFDVFDLGSKSSCGTDYLQILDKPEEEVADTSNTGADKEKVVRQHCGNEKPANYISNNNVVQVRYKKTQNFAGVGWMIKYISIEKGATVNDY</sequence>
<reference evidence="21 23" key="1">
    <citation type="journal article" date="2014" name="BMC Genomics">
        <title>Genome sequence of Anopheles sinensis provides insight into genetics basis of mosquito competence for malaria parasites.</title>
        <authorList>
            <person name="Zhou D."/>
            <person name="Zhang D."/>
            <person name="Ding G."/>
            <person name="Shi L."/>
            <person name="Hou Q."/>
            <person name="Ye Y."/>
            <person name="Xu Y."/>
            <person name="Zhou H."/>
            <person name="Xiong C."/>
            <person name="Li S."/>
            <person name="Yu J."/>
            <person name="Hong S."/>
            <person name="Yu X."/>
            <person name="Zou P."/>
            <person name="Chen C."/>
            <person name="Chang X."/>
            <person name="Wang W."/>
            <person name="Lv Y."/>
            <person name="Sun Y."/>
            <person name="Ma L."/>
            <person name="Shen B."/>
            <person name="Zhu C."/>
        </authorList>
    </citation>
    <scope>NUCLEOTIDE SEQUENCE [LARGE SCALE GENOMIC DNA]</scope>
</reference>
<feature type="domain" description="CUB" evidence="19">
    <location>
        <begin position="3110"/>
        <end position="3228"/>
    </location>
</feature>
<keyword evidence="14 17" id="KW-1015">Disulfide bond</keyword>
<dbReference type="SMART" id="SM00042">
    <property type="entry name" value="CUB"/>
    <property type="match status" value="26"/>
</dbReference>
<dbReference type="GO" id="GO:0048056">
    <property type="term" value="P:R3/R4 cell differentiation"/>
    <property type="evidence" value="ECO:0007669"/>
    <property type="project" value="UniProtKB-ARBA"/>
</dbReference>
<dbReference type="GO" id="GO:0005911">
    <property type="term" value="C:cell-cell junction"/>
    <property type="evidence" value="ECO:0007669"/>
    <property type="project" value="UniProtKB-ARBA"/>
</dbReference>
<evidence type="ECO:0000259" key="20">
    <source>
        <dbReference type="PROSITE" id="PS50026"/>
    </source>
</evidence>
<feature type="domain" description="EGF-like" evidence="20">
    <location>
        <begin position="189"/>
        <end position="230"/>
    </location>
</feature>
<dbReference type="SMART" id="SM00179">
    <property type="entry name" value="EGF_CA"/>
    <property type="match status" value="7"/>
</dbReference>
<dbReference type="FunFam" id="2.60.120.290:FF:000060">
    <property type="entry name" value="Cubilin homolog"/>
    <property type="match status" value="2"/>
</dbReference>
<dbReference type="FunFam" id="2.10.25.10:FF:000260">
    <property type="entry name" value="Notch receptor 4"/>
    <property type="match status" value="1"/>
</dbReference>
<dbReference type="InterPro" id="IPR000742">
    <property type="entry name" value="EGF"/>
</dbReference>
<evidence type="ECO:0000313" key="21">
    <source>
        <dbReference type="EMBL" id="KFB43280.1"/>
    </source>
</evidence>
<dbReference type="PROSITE" id="PS00022">
    <property type="entry name" value="EGF_1"/>
    <property type="match status" value="3"/>
</dbReference>
<dbReference type="VEuPathDB" id="VectorBase:ASIC011064"/>
<dbReference type="SMART" id="SM00181">
    <property type="entry name" value="EGF"/>
    <property type="match status" value="8"/>
</dbReference>
<keyword evidence="10" id="KW-0967">Endosome</keyword>
<dbReference type="SUPFAM" id="SSF49854">
    <property type="entry name" value="Spermadhesin, CUB domain"/>
    <property type="match status" value="26"/>
</dbReference>
<comment type="subcellular location">
    <subcellularLocation>
        <location evidence="2">Cell membrane</location>
        <topology evidence="2">Peripheral membrane protein</topology>
    </subcellularLocation>
    <subcellularLocation>
        <location evidence="1">Endosome</location>
    </subcellularLocation>
</comment>
<feature type="disulfide bond" evidence="16">
    <location>
        <begin position="612"/>
        <end position="639"/>
    </location>
</feature>
<evidence type="ECO:0000256" key="10">
    <source>
        <dbReference type="ARBA" id="ARBA00022753"/>
    </source>
</evidence>
<dbReference type="VEuPathDB" id="VectorBase:ASIS006932"/>
<evidence type="ECO:0000259" key="19">
    <source>
        <dbReference type="PROSITE" id="PS01180"/>
    </source>
</evidence>
<dbReference type="FunFam" id="2.10.25.10:FF:000012">
    <property type="entry name" value="Delta-like protein"/>
    <property type="match status" value="1"/>
</dbReference>
<feature type="domain" description="EGF-like" evidence="20">
    <location>
        <begin position="449"/>
        <end position="485"/>
    </location>
</feature>
<keyword evidence="15" id="KW-0325">Glycoprotein</keyword>
<dbReference type="InterPro" id="IPR001881">
    <property type="entry name" value="EGF-like_Ca-bd_dom"/>
</dbReference>
<dbReference type="PROSITE" id="PS01187">
    <property type="entry name" value="EGF_CA"/>
    <property type="match status" value="2"/>
</dbReference>
<keyword evidence="7" id="KW-0479">Metal-binding</keyword>
<feature type="domain" description="CUB" evidence="19">
    <location>
        <begin position="612"/>
        <end position="725"/>
    </location>
</feature>
<keyword evidence="6" id="KW-0597">Phosphoprotein</keyword>
<feature type="domain" description="CUB" evidence="19">
    <location>
        <begin position="2758"/>
        <end position="2869"/>
    </location>
</feature>
<dbReference type="VEuPathDB" id="VectorBase:ASIS018913"/>
<dbReference type="GO" id="GO:0005768">
    <property type="term" value="C:endosome"/>
    <property type="evidence" value="ECO:0007669"/>
    <property type="project" value="UniProtKB-SubCell"/>
</dbReference>
<dbReference type="EMBL" id="KE525239">
    <property type="protein sequence ID" value="KFB43280.1"/>
    <property type="molecule type" value="Genomic_DNA"/>
</dbReference>
<feature type="domain" description="CUB" evidence="19">
    <location>
        <begin position="3231"/>
        <end position="3348"/>
    </location>
</feature>
<feature type="domain" description="CUB" evidence="19">
    <location>
        <begin position="2395"/>
        <end position="2515"/>
    </location>
</feature>
<comment type="caution">
    <text evidence="17">Lacks conserved residue(s) required for the propagation of feature annotation.</text>
</comment>
<keyword evidence="8 18" id="KW-0732">Signal</keyword>
<feature type="domain" description="CUB" evidence="19">
    <location>
        <begin position="3352"/>
        <end position="3502"/>
    </location>
</feature>
<dbReference type="FunFam" id="2.10.25.10:FF:000379">
    <property type="entry name" value="Cubilin"/>
    <property type="match status" value="1"/>
</dbReference>
<gene>
    <name evidence="21" type="ORF">ZHAS_00011064</name>
</gene>
<feature type="disulfide bond" evidence="17">
    <location>
        <begin position="475"/>
        <end position="484"/>
    </location>
</feature>
<dbReference type="PANTHER" id="PTHR24251">
    <property type="entry name" value="OVOCHYMASE-RELATED"/>
    <property type="match status" value="1"/>
</dbReference>
<dbReference type="InterPro" id="IPR035914">
    <property type="entry name" value="Sperma_CUB_dom_sf"/>
</dbReference>
<dbReference type="SUPFAM" id="SSF57184">
    <property type="entry name" value="Growth factor receptor domain"/>
    <property type="match status" value="1"/>
</dbReference>
<feature type="domain" description="EGF-like" evidence="20">
    <location>
        <begin position="365"/>
        <end position="402"/>
    </location>
</feature>
<dbReference type="FunFam" id="2.60.120.290:FF:000091">
    <property type="entry name" value="Cubilin homolog"/>
    <property type="match status" value="1"/>
</dbReference>
<feature type="domain" description="CUB" evidence="19">
    <location>
        <begin position="1315"/>
        <end position="1436"/>
    </location>
</feature>
<dbReference type="GO" id="GO:0007476">
    <property type="term" value="P:imaginal disc-derived wing morphogenesis"/>
    <property type="evidence" value="ECO:0007669"/>
    <property type="project" value="UniProtKB-ARBA"/>
</dbReference>
<dbReference type="InterPro" id="IPR009030">
    <property type="entry name" value="Growth_fac_rcpt_cys_sf"/>
</dbReference>
<dbReference type="InterPro" id="IPR000859">
    <property type="entry name" value="CUB_dom"/>
</dbReference>
<feature type="signal peptide" evidence="18">
    <location>
        <begin position="1"/>
        <end position="21"/>
    </location>
</feature>
<feature type="domain" description="CUB" evidence="19">
    <location>
        <begin position="1669"/>
        <end position="1788"/>
    </location>
</feature>
<dbReference type="GO" id="GO:0007411">
    <property type="term" value="P:axon guidance"/>
    <property type="evidence" value="ECO:0007669"/>
    <property type="project" value="UniProtKB-ARBA"/>
</dbReference>
<evidence type="ECO:0000256" key="4">
    <source>
        <dbReference type="ARBA" id="ARBA00022475"/>
    </source>
</evidence>
<dbReference type="FunFam" id="2.60.120.290:FF:000068">
    <property type="entry name" value="Metalloendopeptidase"/>
    <property type="match status" value="1"/>
</dbReference>
<dbReference type="EMBL" id="ATLV01018617">
    <property type="status" value="NOT_ANNOTATED_CDS"/>
    <property type="molecule type" value="Genomic_DNA"/>
</dbReference>
<feature type="domain" description="CUB" evidence="19">
    <location>
        <begin position="3618"/>
        <end position="3741"/>
    </location>
</feature>
<dbReference type="FunFam" id="2.60.120.290:FF:000092">
    <property type="entry name" value="Cubilin homolog"/>
    <property type="match status" value="1"/>
</dbReference>
<accession>A0A084VZ86</accession>
<keyword evidence="4" id="KW-1003">Cell membrane</keyword>
<feature type="domain" description="CUB" evidence="19">
    <location>
        <begin position="965"/>
        <end position="1079"/>
    </location>
</feature>
<feature type="domain" description="CUB" evidence="19">
    <location>
        <begin position="2147"/>
        <end position="2271"/>
    </location>
</feature>
<dbReference type="GO" id="GO:0005509">
    <property type="term" value="F:calcium ion binding"/>
    <property type="evidence" value="ECO:0007669"/>
    <property type="project" value="InterPro"/>
</dbReference>
<dbReference type="PROSITE" id="PS50026">
    <property type="entry name" value="EGF_3"/>
    <property type="match status" value="5"/>
</dbReference>
<feature type="domain" description="CUB" evidence="19">
    <location>
        <begin position="1792"/>
        <end position="1902"/>
    </location>
</feature>
<evidence type="ECO:0000313" key="22">
    <source>
        <dbReference type="EnsemblMetazoa" id="ASIC011064-PA"/>
    </source>
</evidence>
<evidence type="ECO:0000256" key="17">
    <source>
        <dbReference type="PROSITE-ProRule" id="PRU00076"/>
    </source>
</evidence>
<feature type="domain" description="CUB" evidence="19">
    <location>
        <begin position="1438"/>
        <end position="1550"/>
    </location>
</feature>
<dbReference type="Pfam" id="PF12661">
    <property type="entry name" value="hEGF"/>
    <property type="match status" value="2"/>
</dbReference>
<feature type="disulfide bond" evidence="17">
    <location>
        <begin position="220"/>
        <end position="229"/>
    </location>
</feature>
<dbReference type="CDD" id="cd00041">
    <property type="entry name" value="CUB"/>
    <property type="match status" value="26"/>
</dbReference>
<dbReference type="GO" id="GO:0050769">
    <property type="term" value="P:positive regulation of neurogenesis"/>
    <property type="evidence" value="ECO:0007669"/>
    <property type="project" value="UniProtKB-ARBA"/>
</dbReference>
<dbReference type="FunFam" id="2.60.120.290:FF:000005">
    <property type="entry name" value="Procollagen C-endopeptidase enhancer 1"/>
    <property type="match status" value="2"/>
</dbReference>
<keyword evidence="23" id="KW-1185">Reference proteome</keyword>
<evidence type="ECO:0000256" key="5">
    <source>
        <dbReference type="ARBA" id="ARBA00022536"/>
    </source>
</evidence>
<feature type="domain" description="CUB" evidence="19">
    <location>
        <begin position="2873"/>
        <end position="2986"/>
    </location>
</feature>
<dbReference type="VEuPathDB" id="VectorBase:ASIS015932"/>
<dbReference type="InterPro" id="IPR013032">
    <property type="entry name" value="EGF-like_CS"/>
</dbReference>
<feature type="disulfide bond" evidence="17">
    <location>
        <begin position="177"/>
        <end position="186"/>
    </location>
</feature>
<evidence type="ECO:0000256" key="3">
    <source>
        <dbReference type="ARBA" id="ARBA00022448"/>
    </source>
</evidence>
<feature type="domain" description="CUB" evidence="19">
    <location>
        <begin position="2275"/>
        <end position="2393"/>
    </location>
</feature>
<evidence type="ECO:0000256" key="6">
    <source>
        <dbReference type="ARBA" id="ARBA00022553"/>
    </source>
</evidence>
<keyword evidence="5 17" id="KW-0245">EGF-like domain</keyword>
<protein>
    <submittedName>
        <fullName evidence="21">AGAP005526-PA-like protein</fullName>
    </submittedName>
</protein>
<organism evidence="21">
    <name type="scientific">Anopheles sinensis</name>
    <name type="common">Mosquito</name>
    <dbReference type="NCBI Taxonomy" id="74873"/>
    <lineage>
        <taxon>Eukaryota</taxon>
        <taxon>Metazoa</taxon>
        <taxon>Ecdysozoa</taxon>
        <taxon>Arthropoda</taxon>
        <taxon>Hexapoda</taxon>
        <taxon>Insecta</taxon>
        <taxon>Pterygota</taxon>
        <taxon>Neoptera</taxon>
        <taxon>Endopterygota</taxon>
        <taxon>Diptera</taxon>
        <taxon>Nematocera</taxon>
        <taxon>Culicoidea</taxon>
        <taxon>Culicidae</taxon>
        <taxon>Anophelinae</taxon>
        <taxon>Anopheles</taxon>
    </lineage>
</organism>
<dbReference type="CDD" id="cd22201">
    <property type="entry name" value="cubilin_NTD"/>
    <property type="match status" value="1"/>
</dbReference>
<feature type="domain" description="CUB" evidence="19">
    <location>
        <begin position="2987"/>
        <end position="3108"/>
    </location>
</feature>
<dbReference type="FunFam" id="2.60.120.290:FF:000042">
    <property type="entry name" value="AGAP005526-PA"/>
    <property type="match status" value="5"/>
</dbReference>
<feature type="domain" description="CUB" evidence="19">
    <location>
        <begin position="1201"/>
        <end position="1314"/>
    </location>
</feature>
<evidence type="ECO:0000256" key="12">
    <source>
        <dbReference type="ARBA" id="ARBA00022927"/>
    </source>
</evidence>
<dbReference type="FunFam" id="2.10.25.10:FF:000066">
    <property type="entry name" value="FAT atypical cadherin 4"/>
    <property type="match status" value="1"/>
</dbReference>
<dbReference type="PROSITE" id="PS01186">
    <property type="entry name" value="EGF_2"/>
    <property type="match status" value="3"/>
</dbReference>
<proteinExistence type="predicted"/>
<feature type="domain" description="EGF-like" evidence="20">
    <location>
        <begin position="151"/>
        <end position="187"/>
    </location>
</feature>
<feature type="domain" description="EGF-like" evidence="20">
    <location>
        <begin position="410"/>
        <end position="447"/>
    </location>
</feature>
<dbReference type="InterPro" id="IPR018097">
    <property type="entry name" value="EGF_Ca-bd_CS"/>
</dbReference>
<dbReference type="GO" id="GO:0015031">
    <property type="term" value="P:protein transport"/>
    <property type="evidence" value="ECO:0007669"/>
    <property type="project" value="UniProtKB-KW"/>
</dbReference>
<dbReference type="PROSITE" id="PS00010">
    <property type="entry name" value="ASX_HYDROXYL"/>
    <property type="match status" value="1"/>
</dbReference>
<keyword evidence="11" id="KW-0106">Calcium</keyword>
<dbReference type="GO" id="GO:0005886">
    <property type="term" value="C:plasma membrane"/>
    <property type="evidence" value="ECO:0007669"/>
    <property type="project" value="UniProtKB-SubCell"/>
</dbReference>
<dbReference type="FunFam" id="2.60.120.290:FF:000013">
    <property type="entry name" value="Membrane frizzled-related protein"/>
    <property type="match status" value="1"/>
</dbReference>
<dbReference type="GO" id="GO:0016318">
    <property type="term" value="P:ommatidial rotation"/>
    <property type="evidence" value="ECO:0007669"/>
    <property type="project" value="UniProtKB-ARBA"/>
</dbReference>
<evidence type="ECO:0000313" key="23">
    <source>
        <dbReference type="Proteomes" id="UP000030765"/>
    </source>
</evidence>
<evidence type="ECO:0000256" key="15">
    <source>
        <dbReference type="ARBA" id="ARBA00023180"/>
    </source>
</evidence>
<dbReference type="EnsemblMetazoa" id="ASIC011064-RA">
    <property type="protein sequence ID" value="ASIC011064-PA"/>
    <property type="gene ID" value="ASIC011064"/>
</dbReference>
<evidence type="ECO:0000256" key="16">
    <source>
        <dbReference type="PROSITE-ProRule" id="PRU00059"/>
    </source>
</evidence>
<dbReference type="GO" id="GO:0040008">
    <property type="term" value="P:regulation of growth"/>
    <property type="evidence" value="ECO:0007669"/>
    <property type="project" value="UniProtKB-ARBA"/>
</dbReference>
<keyword evidence="9" id="KW-0677">Repeat</keyword>
<dbReference type="GO" id="GO:0120035">
    <property type="term" value="P:regulation of plasma membrane bounded cell projection organization"/>
    <property type="evidence" value="ECO:0007669"/>
    <property type="project" value="UniProtKB-ARBA"/>
</dbReference>
<dbReference type="InterPro" id="IPR049883">
    <property type="entry name" value="NOTCH1_EGF-like"/>
</dbReference>
<feature type="domain" description="CUB" evidence="19">
    <location>
        <begin position="491"/>
        <end position="608"/>
    </location>
</feature>
<evidence type="ECO:0000256" key="11">
    <source>
        <dbReference type="ARBA" id="ARBA00022837"/>
    </source>
</evidence>
<dbReference type="OMA" id="RGFTVRW"/>
<dbReference type="Gene3D" id="2.60.120.290">
    <property type="entry name" value="Spermadhesin, CUB domain"/>
    <property type="match status" value="26"/>
</dbReference>
<dbReference type="PROSITE" id="PS01180">
    <property type="entry name" value="CUB"/>
    <property type="match status" value="25"/>
</dbReference>
<keyword evidence="3" id="KW-0813">Transport</keyword>
<keyword evidence="12" id="KW-0653">Protein transport</keyword>
<dbReference type="FunFam" id="2.60.120.290:FF:000003">
    <property type="entry name" value="Neuropilin"/>
    <property type="match status" value="1"/>
</dbReference>
<feature type="domain" description="CUB" evidence="19">
    <location>
        <begin position="2519"/>
        <end position="2634"/>
    </location>
</feature>
<dbReference type="FunFam" id="2.10.25.10:FF:000429">
    <property type="entry name" value="Cubilin"/>
    <property type="match status" value="1"/>
</dbReference>
<feature type="domain" description="CUB" evidence="19">
    <location>
        <begin position="846"/>
        <end position="961"/>
    </location>
</feature>
<feature type="domain" description="CUB" evidence="19">
    <location>
        <begin position="1554"/>
        <end position="1668"/>
    </location>
</feature>
<dbReference type="Gene3D" id="2.10.25.10">
    <property type="entry name" value="Laminin"/>
    <property type="match status" value="6"/>
</dbReference>
<evidence type="ECO:0000256" key="14">
    <source>
        <dbReference type="ARBA" id="ARBA00023157"/>
    </source>
</evidence>
<feature type="domain" description="CUB" evidence="19">
    <location>
        <begin position="2025"/>
        <end position="2146"/>
    </location>
</feature>
<evidence type="ECO:0000256" key="1">
    <source>
        <dbReference type="ARBA" id="ARBA00004177"/>
    </source>
</evidence>
<dbReference type="SUPFAM" id="SSF57196">
    <property type="entry name" value="EGF/Laminin"/>
    <property type="match status" value="3"/>
</dbReference>
<dbReference type="CDD" id="cd00054">
    <property type="entry name" value="EGF_CA"/>
    <property type="match status" value="6"/>
</dbReference>
<keyword evidence="13" id="KW-0472">Membrane</keyword>
<dbReference type="InterPro" id="IPR000152">
    <property type="entry name" value="EGF-type_Asp/Asn_hydroxyl_site"/>
</dbReference>
<feature type="domain" description="CUB" evidence="19">
    <location>
        <begin position="1085"/>
        <end position="1197"/>
    </location>
</feature>
<evidence type="ECO:0000256" key="18">
    <source>
        <dbReference type="SAM" id="SignalP"/>
    </source>
</evidence>